<dbReference type="Gene3D" id="2.60.40.1520">
    <property type="entry name" value="Hemocyanin, C-terminal domain"/>
    <property type="match status" value="1"/>
</dbReference>
<reference evidence="8" key="1">
    <citation type="submission" date="2010-11" db="EMBL/GenBank/DDBJ databases">
        <title>Molecular cloning and analysis of prophenoloxidase (ProPO) cDNA from Oratosquilla oratoria.</title>
        <authorList>
            <person name="Wei L.I."/>
            <person name="Ying L.H."/>
            <person name="Sheng J.Y."/>
            <person name="Zhen S.Y."/>
        </authorList>
    </citation>
    <scope>NUCLEOTIDE SEQUENCE</scope>
</reference>
<dbReference type="Gene3D" id="1.10.1280.10">
    <property type="entry name" value="Di-copper center containing domain from catechol oxidase"/>
    <property type="match status" value="1"/>
</dbReference>
<dbReference type="InterPro" id="IPR014756">
    <property type="entry name" value="Ig_E-set"/>
</dbReference>
<dbReference type="SUPFAM" id="SSF81296">
    <property type="entry name" value="E set domains"/>
    <property type="match status" value="1"/>
</dbReference>
<dbReference type="GO" id="GO:0046872">
    <property type="term" value="F:metal ion binding"/>
    <property type="evidence" value="ECO:0007669"/>
    <property type="project" value="UniProtKB-KW"/>
</dbReference>
<dbReference type="SMR" id="E5Q648"/>
<accession>E5Q648</accession>
<keyword evidence="2" id="KW-0964">Secreted</keyword>
<dbReference type="EMBL" id="HQ588346">
    <property type="protein sequence ID" value="ADR50356.1"/>
    <property type="molecule type" value="mRNA"/>
</dbReference>
<feature type="domain" description="Tyrosinase copper-binding" evidence="7">
    <location>
        <begin position="405"/>
        <end position="416"/>
    </location>
</feature>
<feature type="compositionally biased region" description="Basic residues" evidence="6">
    <location>
        <begin position="689"/>
        <end position="713"/>
    </location>
</feature>
<evidence type="ECO:0000256" key="2">
    <source>
        <dbReference type="ARBA" id="ARBA00022525"/>
    </source>
</evidence>
<name>E5Q648_9CRUS</name>
<feature type="region of interest" description="Disordered" evidence="6">
    <location>
        <begin position="678"/>
        <end position="713"/>
    </location>
</feature>
<dbReference type="GO" id="GO:0016491">
    <property type="term" value="F:oxidoreductase activity"/>
    <property type="evidence" value="ECO:0007669"/>
    <property type="project" value="InterPro"/>
</dbReference>
<dbReference type="PANTHER" id="PTHR11511:SF4">
    <property type="entry name" value="PHENOLOXIDASE 2-RELATED"/>
    <property type="match status" value="1"/>
</dbReference>
<keyword evidence="3" id="KW-0479">Metal-binding</keyword>
<evidence type="ECO:0000256" key="4">
    <source>
        <dbReference type="ARBA" id="ARBA00023008"/>
    </source>
</evidence>
<dbReference type="GO" id="GO:0005576">
    <property type="term" value="C:extracellular region"/>
    <property type="evidence" value="ECO:0007669"/>
    <property type="project" value="UniProtKB-SubCell"/>
</dbReference>
<dbReference type="PANTHER" id="PTHR11511">
    <property type="entry name" value="LARVAL STORAGE PROTEIN/PHENOLOXIDASE"/>
    <property type="match status" value="1"/>
</dbReference>
<evidence type="ECO:0000313" key="8">
    <source>
        <dbReference type="EMBL" id="ADR50356.1"/>
    </source>
</evidence>
<evidence type="ECO:0000256" key="3">
    <source>
        <dbReference type="ARBA" id="ARBA00022723"/>
    </source>
</evidence>
<dbReference type="Pfam" id="PF00372">
    <property type="entry name" value="Hemocyanin_M"/>
    <property type="match status" value="1"/>
</dbReference>
<dbReference type="InterPro" id="IPR037020">
    <property type="entry name" value="Hemocyanin_C_sf"/>
</dbReference>
<evidence type="ECO:0000256" key="6">
    <source>
        <dbReference type="SAM" id="MobiDB-lite"/>
    </source>
</evidence>
<dbReference type="Pfam" id="PF03722">
    <property type="entry name" value="Hemocyanin_N"/>
    <property type="match status" value="1"/>
</dbReference>
<dbReference type="AlphaFoldDB" id="E5Q648"/>
<dbReference type="PRINTS" id="PR00187">
    <property type="entry name" value="HAEMOCYANIN"/>
</dbReference>
<evidence type="ECO:0000259" key="7">
    <source>
        <dbReference type="PROSITE" id="PS00498"/>
    </source>
</evidence>
<keyword evidence="5" id="KW-1015">Disulfide bond</keyword>
<gene>
    <name evidence="8" type="primary">ProPO(llw)</name>
</gene>
<protein>
    <submittedName>
        <fullName evidence="8">Prophenoloxidase</fullName>
    </submittedName>
</protein>
<dbReference type="SUPFAM" id="SSF48056">
    <property type="entry name" value="Di-copper centre-containing domain"/>
    <property type="match status" value="1"/>
</dbReference>
<organism evidence="8">
    <name type="scientific">Oratosquilla oratoria</name>
    <dbReference type="NCBI Taxonomy" id="337810"/>
    <lineage>
        <taxon>Eukaryota</taxon>
        <taxon>Metazoa</taxon>
        <taxon>Ecdysozoa</taxon>
        <taxon>Arthropoda</taxon>
        <taxon>Crustacea</taxon>
        <taxon>Multicrustacea</taxon>
        <taxon>Malacostraca</taxon>
        <taxon>Eumalacostraca</taxon>
        <taxon>Hoplocarida</taxon>
        <taxon>Stomatopoda</taxon>
        <taxon>Squillidae</taxon>
        <taxon>Oratosquilla</taxon>
    </lineage>
</organism>
<comment type="subcellular location">
    <subcellularLocation>
        <location evidence="1">Secreted</location>
    </subcellularLocation>
</comment>
<dbReference type="PROSITE" id="PS00498">
    <property type="entry name" value="TYROSINASE_2"/>
    <property type="match status" value="1"/>
</dbReference>
<dbReference type="InterPro" id="IPR036697">
    <property type="entry name" value="Hemocyanin_N_sf"/>
</dbReference>
<dbReference type="InterPro" id="IPR005204">
    <property type="entry name" value="Hemocyanin_N"/>
</dbReference>
<dbReference type="InterPro" id="IPR013788">
    <property type="entry name" value="Hemocyanin/hexamerin"/>
</dbReference>
<evidence type="ECO:0000256" key="1">
    <source>
        <dbReference type="ARBA" id="ARBA00004613"/>
    </source>
</evidence>
<dbReference type="PROSITE" id="PS00210">
    <property type="entry name" value="HEMOCYANIN_2"/>
    <property type="match status" value="1"/>
</dbReference>
<dbReference type="InterPro" id="IPR008922">
    <property type="entry name" value="Di-copper_centre_dom_sf"/>
</dbReference>
<proteinExistence type="evidence at transcript level"/>
<dbReference type="InterPro" id="IPR005203">
    <property type="entry name" value="Hemocyanin_C"/>
</dbReference>
<dbReference type="InterPro" id="IPR000896">
    <property type="entry name" value="Hemocyanin/hexamerin_mid_dom"/>
</dbReference>
<dbReference type="SUPFAM" id="SSF48050">
    <property type="entry name" value="Hemocyanin, N-terminal domain"/>
    <property type="match status" value="1"/>
</dbReference>
<dbReference type="Pfam" id="PF03723">
    <property type="entry name" value="Hemocyanin_C"/>
    <property type="match status" value="1"/>
</dbReference>
<keyword evidence="4" id="KW-0186">Copper</keyword>
<sequence length="713" mass="82447">MSEDQRGLLYLFEQPSRAIAFPRAAGSVVYDMPPEQMPPGMELAPRSGPSPGRTVVTVSPVDNLKDELGSALSIPKGAVFSVFLKQHRQAAKDLIACFLKRRSPAELRNIAANVHDMVNESLFVYSLSFVIIRRSDLRNVRLPPIYETFPSWFVPEPTIAKAREEVSKQRYMPKTERIVVDHGLEFSGTDENPEHRVAYWREDYGINAHHWHWHIVFPAEIEIALHRDRKGELFYYMHQQMMARYDMERMSVGLGRIVKLDNWREPIPEGYFPKLTTGNSSLNWGSRPDGLSVKNLTRHRIRININEMEMWRDRIFEAIHLKKVVQEDGKEIQLTDDLDPDRGQKRGIDIVGDMLEADTRLSPNYTFYGDMHNFGHVLLALAHDPDGVHREEMGVMGDSGTAMRDPVFYRWHRYIDDIFQEYKFLQKPYTEDQLNFPEVSVDKVTVTAGLENNVLYTYFNMREIEASRGLDFDSDTPVIVRLTHLDHKPFKYHFQISNKSRSKVEATIRVFIAPMLNIRNMRMNFFEQRTLFAEMDKFQISLKPGKNIIERRDDESSITLPREFNFRNIERGEVYEDGTVAPPESDGSFCACGWPQHVLLPRGKPEGMPFQLVVMVTDWNEDKVNQPTPRACGNAASFCGILNGKYPDKKPMGFPFDRLPITRRTVPGWWRSTWGVSATCPSQKSTSSSRRKKSQRNRRHLGKCYSKKRAHGR</sequence>
<evidence type="ECO:0000256" key="5">
    <source>
        <dbReference type="ARBA" id="ARBA00023157"/>
    </source>
</evidence>
<dbReference type="InterPro" id="IPR002227">
    <property type="entry name" value="Tyrosinase_Cu-bd"/>
</dbReference>
<dbReference type="Gene3D" id="1.20.1370.10">
    <property type="entry name" value="Hemocyanin, N-terminal domain"/>
    <property type="match status" value="1"/>
</dbReference>